<dbReference type="PANTHER" id="PTHR37017:SF3">
    <property type="entry name" value="AB HYDROLASE-1 DOMAIN-CONTAINING PROTEIN"/>
    <property type="match status" value="1"/>
</dbReference>
<gene>
    <name evidence="3" type="ORF">M011DRAFT_461537</name>
</gene>
<dbReference type="Proteomes" id="UP000799440">
    <property type="component" value="Unassembled WGS sequence"/>
</dbReference>
<evidence type="ECO:0000313" key="4">
    <source>
        <dbReference type="Proteomes" id="UP000799440"/>
    </source>
</evidence>
<protein>
    <submittedName>
        <fullName evidence="3">Alpha/beta-hydrolase</fullName>
    </submittedName>
</protein>
<organism evidence="3 4">
    <name type="scientific">Sporormia fimetaria CBS 119925</name>
    <dbReference type="NCBI Taxonomy" id="1340428"/>
    <lineage>
        <taxon>Eukaryota</taxon>
        <taxon>Fungi</taxon>
        <taxon>Dikarya</taxon>
        <taxon>Ascomycota</taxon>
        <taxon>Pezizomycotina</taxon>
        <taxon>Dothideomycetes</taxon>
        <taxon>Pleosporomycetidae</taxon>
        <taxon>Pleosporales</taxon>
        <taxon>Sporormiaceae</taxon>
        <taxon>Sporormia</taxon>
    </lineage>
</organism>
<evidence type="ECO:0000256" key="1">
    <source>
        <dbReference type="SAM" id="SignalP"/>
    </source>
</evidence>
<dbReference type="Pfam" id="PF12697">
    <property type="entry name" value="Abhydrolase_6"/>
    <property type="match status" value="1"/>
</dbReference>
<sequence length="280" mass="30909">MRLLPLRVTTRLLFLLSVIFLFHVTHGSPTVRKPSIILVPGTFHRPTIYNQVVGLLRSANYQRNFPIVLPSVGARASREKDVAAVRTVFLGELQRGQDVVLVGSSYGGTVIGEAVKGLTSMQRESVLGLVYFAGFIPLIQDVEFPELKPSLRDIAPSFFRFSDADGKVYFDGDPAIPPRISFYNDLSDAAAAYWTSQLLPSSLEATEANATYIPYTGDYRCVFVVCEQDNALPASTSDLYLNQPEAQFEVESLNAGHVPMLSRPREVARIIRRVAGEQLG</sequence>
<accession>A0A6A6V264</accession>
<feature type="domain" description="AB hydrolase-1" evidence="2">
    <location>
        <begin position="36"/>
        <end position="269"/>
    </location>
</feature>
<dbReference type="EMBL" id="MU006595">
    <property type="protein sequence ID" value="KAF2743700.1"/>
    <property type="molecule type" value="Genomic_DNA"/>
</dbReference>
<keyword evidence="4" id="KW-1185">Reference proteome</keyword>
<evidence type="ECO:0000313" key="3">
    <source>
        <dbReference type="EMBL" id="KAF2743700.1"/>
    </source>
</evidence>
<reference evidence="3" key="1">
    <citation type="journal article" date="2020" name="Stud. Mycol.">
        <title>101 Dothideomycetes genomes: a test case for predicting lifestyles and emergence of pathogens.</title>
        <authorList>
            <person name="Haridas S."/>
            <person name="Albert R."/>
            <person name="Binder M."/>
            <person name="Bloem J."/>
            <person name="Labutti K."/>
            <person name="Salamov A."/>
            <person name="Andreopoulos B."/>
            <person name="Baker S."/>
            <person name="Barry K."/>
            <person name="Bills G."/>
            <person name="Bluhm B."/>
            <person name="Cannon C."/>
            <person name="Castanera R."/>
            <person name="Culley D."/>
            <person name="Daum C."/>
            <person name="Ezra D."/>
            <person name="Gonzalez J."/>
            <person name="Henrissat B."/>
            <person name="Kuo A."/>
            <person name="Liang C."/>
            <person name="Lipzen A."/>
            <person name="Lutzoni F."/>
            <person name="Magnuson J."/>
            <person name="Mondo S."/>
            <person name="Nolan M."/>
            <person name="Ohm R."/>
            <person name="Pangilinan J."/>
            <person name="Park H.-J."/>
            <person name="Ramirez L."/>
            <person name="Alfaro M."/>
            <person name="Sun H."/>
            <person name="Tritt A."/>
            <person name="Yoshinaga Y."/>
            <person name="Zwiers L.-H."/>
            <person name="Turgeon B."/>
            <person name="Goodwin S."/>
            <person name="Spatafora J."/>
            <person name="Crous P."/>
            <person name="Grigoriev I."/>
        </authorList>
    </citation>
    <scope>NUCLEOTIDE SEQUENCE</scope>
    <source>
        <strain evidence="3">CBS 119925</strain>
    </source>
</reference>
<dbReference type="PANTHER" id="PTHR37017">
    <property type="entry name" value="AB HYDROLASE-1 DOMAIN-CONTAINING PROTEIN-RELATED"/>
    <property type="match status" value="1"/>
</dbReference>
<dbReference type="Gene3D" id="3.40.50.1820">
    <property type="entry name" value="alpha/beta hydrolase"/>
    <property type="match status" value="1"/>
</dbReference>
<name>A0A6A6V264_9PLEO</name>
<dbReference type="InterPro" id="IPR000073">
    <property type="entry name" value="AB_hydrolase_1"/>
</dbReference>
<feature type="signal peptide" evidence="1">
    <location>
        <begin position="1"/>
        <end position="27"/>
    </location>
</feature>
<keyword evidence="1" id="KW-0732">Signal</keyword>
<dbReference type="AlphaFoldDB" id="A0A6A6V264"/>
<feature type="chain" id="PRO_5025505380" evidence="1">
    <location>
        <begin position="28"/>
        <end position="280"/>
    </location>
</feature>
<dbReference type="OrthoDB" id="408373at2759"/>
<dbReference type="InterPro" id="IPR052897">
    <property type="entry name" value="Sec-Metab_Biosynth_Hydrolase"/>
</dbReference>
<proteinExistence type="predicted"/>
<dbReference type="InterPro" id="IPR029058">
    <property type="entry name" value="AB_hydrolase_fold"/>
</dbReference>
<evidence type="ECO:0000259" key="2">
    <source>
        <dbReference type="Pfam" id="PF12697"/>
    </source>
</evidence>
<dbReference type="SUPFAM" id="SSF53474">
    <property type="entry name" value="alpha/beta-Hydrolases"/>
    <property type="match status" value="1"/>
</dbReference>